<evidence type="ECO:0000313" key="3">
    <source>
        <dbReference type="Proteomes" id="UP000183469"/>
    </source>
</evidence>
<feature type="transmembrane region" description="Helical" evidence="1">
    <location>
        <begin position="55"/>
        <end position="76"/>
    </location>
</feature>
<accession>A0A1H3ZPG2</accession>
<gene>
    <name evidence="2" type="ORF">SAMN05660648_02530</name>
</gene>
<feature type="transmembrane region" description="Helical" evidence="1">
    <location>
        <begin position="137"/>
        <end position="155"/>
    </location>
</feature>
<keyword evidence="1" id="KW-1133">Transmembrane helix</keyword>
<sequence length="247" mass="27868">MSTVKACLDQNDFSPKEQSRCNKFISFLAVFALVNFFFQYTLFSTDLSIRTFLKPAALLQVVVSLSLIVVSLYIYYKNKVLHYLLRLLPCVFVSMILMNIFSNILGAAALVLWFVASIYVNRKYFKVLALRKNYLRFIVWCTALIIVGSVIVAALTRGIATPSTVNMILFIGLVEGLGSTALLWQLLSKEIASGQTFYEAIRYTVLIPTTFMFLLGGLLTALPIKFFSGEYLFGEDSNDYLQMPESK</sequence>
<keyword evidence="1" id="KW-0812">Transmembrane</keyword>
<proteinExistence type="predicted"/>
<dbReference type="EMBL" id="FNQG01000012">
    <property type="protein sequence ID" value="SEA25577.1"/>
    <property type="molecule type" value="Genomic_DNA"/>
</dbReference>
<dbReference type="AlphaFoldDB" id="A0A1H3ZPG2"/>
<feature type="transmembrane region" description="Helical" evidence="1">
    <location>
        <begin position="200"/>
        <end position="224"/>
    </location>
</feature>
<organism evidence="2 3">
    <name type="scientific">Selenomonas ruminantium</name>
    <dbReference type="NCBI Taxonomy" id="971"/>
    <lineage>
        <taxon>Bacteria</taxon>
        <taxon>Bacillati</taxon>
        <taxon>Bacillota</taxon>
        <taxon>Negativicutes</taxon>
        <taxon>Selenomonadales</taxon>
        <taxon>Selenomonadaceae</taxon>
        <taxon>Selenomonas</taxon>
    </lineage>
</organism>
<dbReference type="OrthoDB" id="1664497at2"/>
<name>A0A1H3ZPG2_SELRU</name>
<evidence type="ECO:0000313" key="2">
    <source>
        <dbReference type="EMBL" id="SEA25577.1"/>
    </source>
</evidence>
<keyword evidence="1" id="KW-0472">Membrane</keyword>
<protein>
    <submittedName>
        <fullName evidence="2">Uncharacterized protein</fullName>
    </submittedName>
</protein>
<reference evidence="2 3" key="1">
    <citation type="submission" date="2016-10" db="EMBL/GenBank/DDBJ databases">
        <authorList>
            <person name="de Groot N.N."/>
        </authorList>
    </citation>
    <scope>NUCLEOTIDE SEQUENCE [LARGE SCALE GENOMIC DNA]</scope>
    <source>
        <strain evidence="2 3">DSM 2872</strain>
    </source>
</reference>
<feature type="transmembrane region" description="Helical" evidence="1">
    <location>
        <begin position="167"/>
        <end position="188"/>
    </location>
</feature>
<feature type="transmembrane region" description="Helical" evidence="1">
    <location>
        <begin position="24"/>
        <end position="43"/>
    </location>
</feature>
<feature type="transmembrane region" description="Helical" evidence="1">
    <location>
        <begin position="107"/>
        <end position="125"/>
    </location>
</feature>
<dbReference type="Proteomes" id="UP000183469">
    <property type="component" value="Unassembled WGS sequence"/>
</dbReference>
<dbReference type="RefSeq" id="WP_074673079.1">
    <property type="nucleotide sequence ID" value="NZ_FNQG01000012.1"/>
</dbReference>
<feature type="transmembrane region" description="Helical" evidence="1">
    <location>
        <begin position="83"/>
        <end position="101"/>
    </location>
</feature>
<evidence type="ECO:0000256" key="1">
    <source>
        <dbReference type="SAM" id="Phobius"/>
    </source>
</evidence>